<dbReference type="GO" id="GO:0022857">
    <property type="term" value="F:transmembrane transporter activity"/>
    <property type="evidence" value="ECO:0007669"/>
    <property type="project" value="InterPro"/>
</dbReference>
<protein>
    <submittedName>
        <fullName evidence="9">Fe(3+)-hydroxamate ABC transporter permease FhuB</fullName>
    </submittedName>
</protein>
<dbReference type="AlphaFoldDB" id="A0A9X8ZFV7"/>
<keyword evidence="3" id="KW-0813">Transport</keyword>
<feature type="transmembrane region" description="Helical" evidence="8">
    <location>
        <begin position="610"/>
        <end position="632"/>
    </location>
</feature>
<evidence type="ECO:0000256" key="7">
    <source>
        <dbReference type="ARBA" id="ARBA00023136"/>
    </source>
</evidence>
<feature type="transmembrane region" description="Helical" evidence="8">
    <location>
        <begin position="344"/>
        <end position="372"/>
    </location>
</feature>
<dbReference type="InterPro" id="IPR000522">
    <property type="entry name" value="ABC_transptr_permease_BtuC"/>
</dbReference>
<dbReference type="OrthoDB" id="9811721at2"/>
<dbReference type="Pfam" id="PF01032">
    <property type="entry name" value="FecCD"/>
    <property type="match status" value="2"/>
</dbReference>
<feature type="transmembrane region" description="Helical" evidence="8">
    <location>
        <begin position="276"/>
        <end position="298"/>
    </location>
</feature>
<sequence>MKSSIKQSSPWLFIGGLLLLFVLSILHLYQGQADYTIRTLMTEVWYEGNVQNIVLGLRLPRVIIGILSGGALAVAGVLLQTLTKNPLASPSTLGINSGAYLLTVIAMVFFPQYIGDYPFVISFLGAGLSAVLLIVLVGRVMEPVRVALTGMIVALLFSSITAAVQLLFENETNGLFLWGSGTLIQLDWSGVKFSILFILIGLIIALVLGKSLDLLSLGDDLATSLGQSVYRVKAFAWFTAILLSAVTVSVVGPIGFIGLMAPHLVRLMGIQGHKLLILHSFLWGANLLVAADVLAMWIQPGQEIPVGAMTALIGAPWLMYLAYKTGKRQTRGESRLGSSLLPISYRWILFGLFGLTIMIILVSVSYGAGSFFTFQDWLDKSFNSPFVMQFRIPRILTAFLVGMLLATSGLFIQAVLRNPLADPSVLGITSGGGAGALIFLVLFPAVSIQFLPIAAMIGSSISITIILILSWKTQWQPILLALMGVAVSAFGSAIIQILIVKANIGVAPALAWLAGSTYAKGWEELKLAGMVALITIPLSILFIKKFDVISFGDEVAEGLGVNIIMTRLLAIMLGVCMGAVSVSIVGTVGFIGLLAPHAARRMVGFEHGKVIPVSLFLGGILLTSADLIGRIVLAPKEIPSGLVVALIGTPYLLYLLRKI</sequence>
<comment type="subcellular location">
    <subcellularLocation>
        <location evidence="1">Cell membrane</location>
        <topology evidence="1">Multi-pass membrane protein</topology>
    </subcellularLocation>
</comment>
<feature type="transmembrane region" description="Helical" evidence="8">
    <location>
        <begin position="424"/>
        <end position="444"/>
    </location>
</feature>
<dbReference type="InterPro" id="IPR037294">
    <property type="entry name" value="ABC_BtuC-like"/>
</dbReference>
<feature type="transmembrane region" description="Helical" evidence="8">
    <location>
        <begin position="478"/>
        <end position="499"/>
    </location>
</feature>
<evidence type="ECO:0000313" key="9">
    <source>
        <dbReference type="EMBL" id="TKH10169.1"/>
    </source>
</evidence>
<feature type="transmembrane region" description="Helical" evidence="8">
    <location>
        <begin position="304"/>
        <end position="323"/>
    </location>
</feature>
<dbReference type="CDD" id="cd06550">
    <property type="entry name" value="TM_ABC_iron-siderophores_like"/>
    <property type="match status" value="2"/>
</dbReference>
<evidence type="ECO:0000256" key="6">
    <source>
        <dbReference type="ARBA" id="ARBA00022989"/>
    </source>
</evidence>
<evidence type="ECO:0000256" key="3">
    <source>
        <dbReference type="ARBA" id="ARBA00022448"/>
    </source>
</evidence>
<dbReference type="RefSeq" id="WP_137018294.1">
    <property type="nucleotide sequence ID" value="NZ_SZNS01000032.1"/>
</dbReference>
<dbReference type="GO" id="GO:0005886">
    <property type="term" value="C:plasma membrane"/>
    <property type="evidence" value="ECO:0007669"/>
    <property type="project" value="UniProtKB-SubCell"/>
</dbReference>
<dbReference type="PANTHER" id="PTHR30472">
    <property type="entry name" value="FERRIC ENTEROBACTIN TRANSPORT SYSTEM PERMEASE PROTEIN"/>
    <property type="match status" value="1"/>
</dbReference>
<dbReference type="SUPFAM" id="SSF81345">
    <property type="entry name" value="ABC transporter involved in vitamin B12 uptake, BtuC"/>
    <property type="match status" value="2"/>
</dbReference>
<dbReference type="EMBL" id="SZNT01000226">
    <property type="protein sequence ID" value="TKH10169.1"/>
    <property type="molecule type" value="Genomic_DNA"/>
</dbReference>
<dbReference type="Gene3D" id="1.10.3470.10">
    <property type="entry name" value="ABC transporter involved in vitamin B12 uptake, BtuC"/>
    <property type="match status" value="2"/>
</dbReference>
<keyword evidence="6 8" id="KW-1133">Transmembrane helix</keyword>
<feature type="transmembrane region" description="Helical" evidence="8">
    <location>
        <begin position="62"/>
        <end position="81"/>
    </location>
</feature>
<feature type="transmembrane region" description="Helical" evidence="8">
    <location>
        <begin position="392"/>
        <end position="412"/>
    </location>
</feature>
<feature type="transmembrane region" description="Helical" evidence="8">
    <location>
        <begin position="146"/>
        <end position="168"/>
    </location>
</feature>
<feature type="transmembrane region" description="Helical" evidence="8">
    <location>
        <begin position="93"/>
        <end position="110"/>
    </location>
</feature>
<feature type="transmembrane region" description="Helical" evidence="8">
    <location>
        <begin position="638"/>
        <end position="656"/>
    </location>
</feature>
<feature type="transmembrane region" description="Helical" evidence="8">
    <location>
        <begin position="117"/>
        <end position="140"/>
    </location>
</feature>
<dbReference type="PANTHER" id="PTHR30472:SF25">
    <property type="entry name" value="ABC TRANSPORTER PERMEASE PROTEIN MJ0876-RELATED"/>
    <property type="match status" value="1"/>
</dbReference>
<reference evidence="9 10" key="1">
    <citation type="journal article" date="2019" name="Environ. Microbiol.">
        <title>An active ?-lactamase is a part of an orchestrated cell wall stress resistance network of Bacillus subtilis and related rhizosphere species.</title>
        <authorList>
            <person name="Bucher T."/>
            <person name="Keren-Paz A."/>
            <person name="Hausser J."/>
            <person name="Olender T."/>
            <person name="Cytryn E."/>
            <person name="Kolodkin-Gal I."/>
        </authorList>
    </citation>
    <scope>NUCLEOTIDE SEQUENCE [LARGE SCALE GENOMIC DNA]</scope>
    <source>
        <strain evidence="9 10">I4</strain>
    </source>
</reference>
<accession>A0A9X8ZFV7</accession>
<feature type="transmembrane region" description="Helical" evidence="8">
    <location>
        <begin position="189"/>
        <end position="208"/>
    </location>
</feature>
<keyword evidence="7 8" id="KW-0472">Membrane</keyword>
<evidence type="ECO:0000256" key="4">
    <source>
        <dbReference type="ARBA" id="ARBA00022475"/>
    </source>
</evidence>
<keyword evidence="5 8" id="KW-0812">Transmembrane</keyword>
<evidence type="ECO:0000256" key="8">
    <source>
        <dbReference type="SAM" id="Phobius"/>
    </source>
</evidence>
<evidence type="ECO:0000256" key="5">
    <source>
        <dbReference type="ARBA" id="ARBA00022692"/>
    </source>
</evidence>
<comment type="caution">
    <text evidence="9">The sequence shown here is derived from an EMBL/GenBank/DDBJ whole genome shotgun (WGS) entry which is preliminary data.</text>
</comment>
<gene>
    <name evidence="9" type="primary">fhuB</name>
    <name evidence="9" type="ORF">FC678_15360</name>
</gene>
<evidence type="ECO:0000256" key="2">
    <source>
        <dbReference type="ARBA" id="ARBA00007935"/>
    </source>
</evidence>
<proteinExistence type="inferred from homology"/>
<dbReference type="Proteomes" id="UP000309170">
    <property type="component" value="Unassembled WGS sequence"/>
</dbReference>
<feature type="transmembrane region" description="Helical" evidence="8">
    <location>
        <begin position="450"/>
        <end position="471"/>
    </location>
</feature>
<evidence type="ECO:0000313" key="10">
    <source>
        <dbReference type="Proteomes" id="UP000309170"/>
    </source>
</evidence>
<keyword evidence="4" id="KW-1003">Cell membrane</keyword>
<feature type="transmembrane region" description="Helical" evidence="8">
    <location>
        <begin position="579"/>
        <end position="598"/>
    </location>
</feature>
<feature type="transmembrane region" description="Helical" evidence="8">
    <location>
        <begin position="234"/>
        <end position="264"/>
    </location>
</feature>
<evidence type="ECO:0000256" key="1">
    <source>
        <dbReference type="ARBA" id="ARBA00004651"/>
    </source>
</evidence>
<dbReference type="NCBIfam" id="NF007871">
    <property type="entry name" value="PRK10577.2-2"/>
    <property type="match status" value="1"/>
</dbReference>
<feature type="transmembrane region" description="Helical" evidence="8">
    <location>
        <begin position="12"/>
        <end position="29"/>
    </location>
</feature>
<name>A0A9X8ZFV7_9BACI</name>
<comment type="similarity">
    <text evidence="2">Belongs to the binding-protein-dependent transport system permease family. FecCD subfamily.</text>
</comment>
<organism evidence="9 10">
    <name type="scientific">Peribacillus simplex</name>
    <dbReference type="NCBI Taxonomy" id="1478"/>
    <lineage>
        <taxon>Bacteria</taxon>
        <taxon>Bacillati</taxon>
        <taxon>Bacillota</taxon>
        <taxon>Bacilli</taxon>
        <taxon>Bacillales</taxon>
        <taxon>Bacillaceae</taxon>
        <taxon>Peribacillus</taxon>
    </lineage>
</organism>
<dbReference type="GO" id="GO:0033214">
    <property type="term" value="P:siderophore-iron import into cell"/>
    <property type="evidence" value="ECO:0007669"/>
    <property type="project" value="TreeGrafter"/>
</dbReference>